<gene>
    <name evidence="3" type="ordered locus">LGAS_0123</name>
</gene>
<dbReference type="InterPro" id="IPR020961">
    <property type="entry name" value="DUF3642_lipo"/>
</dbReference>
<sequence length="341" mass="37825">MEIKMKNRVFIFLLVGFLVLTMAGCQSQIKQEKGSNEQARIIKKTKANKNISIIGSYRDDADGAAIAFNSDHTGRYVYADPKNSDTDDQLTWKKTGKNTYIIRLNDSDVSSALTAKLTGSTLVISGDGDWNTETFNKTKNKLNLDDFLSNRKVGNSTSSKANGDVKNSKSTNSIPGDEGLFDMPNELRGTWYLANESDGSVSKLIIDKNTITGEGFVEKLHKMSKNFDFTSYVQEHPSYQDMTKDWARVVVLSENGESKINVRGWLQGAGAGEYYNLATEHGQKVLVIGGGAEAWVDGIGWKNKTDAEKYAKEKFSDLHYREDISLENNDDSDSATTNDEN</sequence>
<dbReference type="AlphaFoldDB" id="A0A830TNV9"/>
<evidence type="ECO:0000256" key="1">
    <source>
        <dbReference type="SAM" id="MobiDB-lite"/>
    </source>
</evidence>
<evidence type="ECO:0000313" key="4">
    <source>
        <dbReference type="Proteomes" id="UP000000664"/>
    </source>
</evidence>
<protein>
    <recommendedName>
        <fullName evidence="2">DUF3642 domain-containing protein</fullName>
    </recommendedName>
</protein>
<name>A0A830TNV9_LACGA</name>
<dbReference type="PROSITE" id="PS51257">
    <property type="entry name" value="PROKAR_LIPOPROTEIN"/>
    <property type="match status" value="1"/>
</dbReference>
<feature type="domain" description="DUF3642" evidence="2">
    <location>
        <begin position="69"/>
        <end position="154"/>
    </location>
</feature>
<organism evidence="3 4">
    <name type="scientific">Lactobacillus gasseri (strain ATCC 33323 / DSM 20243 / BCRC 14619 / CIP 102991 / JCM 1131 / KCTC 3163 / NCIMB 11718 / NCTC 13722 / AM63)</name>
    <dbReference type="NCBI Taxonomy" id="324831"/>
    <lineage>
        <taxon>Bacteria</taxon>
        <taxon>Bacillati</taxon>
        <taxon>Bacillota</taxon>
        <taxon>Bacilli</taxon>
        <taxon>Lactobacillales</taxon>
        <taxon>Lactobacillaceae</taxon>
        <taxon>Lactobacillus</taxon>
    </lineage>
</organism>
<accession>A0A830TNV9</accession>
<dbReference type="EMBL" id="CP000413">
    <property type="protein sequence ID" value="ABJ59535.1"/>
    <property type="molecule type" value="Genomic_DNA"/>
</dbReference>
<feature type="region of interest" description="Disordered" evidence="1">
    <location>
        <begin position="153"/>
        <end position="179"/>
    </location>
</feature>
<proteinExistence type="predicted"/>
<reference evidence="3 4" key="1">
    <citation type="journal article" date="2006" name="Proc. Natl. Acad. Sci. U.S.A.">
        <title>Comparative genomics of the lactic acid bacteria.</title>
        <authorList>
            <person name="Makarova K."/>
            <person name="Slesarev A."/>
            <person name="Wolf Y."/>
            <person name="Sorokin A."/>
            <person name="Mirkin B."/>
            <person name="Koonin E."/>
            <person name="Pavlov A."/>
            <person name="Pavlova N."/>
            <person name="Karamychev V."/>
            <person name="Polouchine N."/>
            <person name="Shakhova V."/>
            <person name="Grigoriev I."/>
            <person name="Lou Y."/>
            <person name="Rohksar D."/>
            <person name="Lucas S."/>
            <person name="Huang K."/>
            <person name="Goodstein D.M."/>
            <person name="Hawkins T."/>
            <person name="Plengvidhya V."/>
            <person name="Welker D."/>
            <person name="Hughes J."/>
            <person name="Goh Y."/>
            <person name="Benson A."/>
            <person name="Baldwin K."/>
            <person name="Lee J.H."/>
            <person name="Diaz-Muniz I."/>
            <person name="Dosti B."/>
            <person name="Smeianov V."/>
            <person name="Wechter W."/>
            <person name="Barabote R."/>
            <person name="Lorca G."/>
            <person name="Altermann E."/>
            <person name="Barrangou R."/>
            <person name="Ganesan B."/>
            <person name="Xie Y."/>
            <person name="Rawsthorne H."/>
            <person name="Tamir D."/>
            <person name="Parker C."/>
            <person name="Breidt F."/>
            <person name="Broadbent J."/>
            <person name="Hutkins R."/>
            <person name="O'Sullivan D."/>
            <person name="Steele J."/>
            <person name="Unlu G."/>
            <person name="Saier M."/>
            <person name="Klaenhammer T."/>
            <person name="Richardson P."/>
            <person name="Kozyavkin S."/>
            <person name="Weimer B."/>
            <person name="Mills D."/>
        </authorList>
    </citation>
    <scope>NUCLEOTIDE SEQUENCE [LARGE SCALE GENOMIC DNA]</scope>
    <source>
        <strain evidence="4">ATCC 33323 / DSM 20243 / BCRC 14619 / CIP 102991 / JCM 1131 / KCTC 3163 / NCIMB 11718 / NCTC 13722 / AM63</strain>
    </source>
</reference>
<evidence type="ECO:0000259" key="2">
    <source>
        <dbReference type="Pfam" id="PF12182"/>
    </source>
</evidence>
<dbReference type="Proteomes" id="UP000000664">
    <property type="component" value="Chromosome"/>
</dbReference>
<dbReference type="KEGG" id="lga:LGAS_0123"/>
<evidence type="ECO:0000313" key="3">
    <source>
        <dbReference type="EMBL" id="ABJ59535.1"/>
    </source>
</evidence>
<dbReference type="Pfam" id="PF12182">
    <property type="entry name" value="DUF3642"/>
    <property type="match status" value="1"/>
</dbReference>